<dbReference type="Proteomes" id="UP000692954">
    <property type="component" value="Unassembled WGS sequence"/>
</dbReference>
<keyword evidence="2" id="KW-1185">Reference proteome</keyword>
<protein>
    <recommendedName>
        <fullName evidence="3">Protein kinase domain-containing protein</fullName>
    </recommendedName>
</protein>
<evidence type="ECO:0000313" key="2">
    <source>
        <dbReference type="Proteomes" id="UP000692954"/>
    </source>
</evidence>
<gene>
    <name evidence="1" type="ORF">PSON_ATCC_30995.1.T0320204</name>
</gene>
<reference evidence="1" key="1">
    <citation type="submission" date="2021-01" db="EMBL/GenBank/DDBJ databases">
        <authorList>
            <consortium name="Genoscope - CEA"/>
            <person name="William W."/>
        </authorList>
    </citation>
    <scope>NUCLEOTIDE SEQUENCE</scope>
</reference>
<evidence type="ECO:0000313" key="1">
    <source>
        <dbReference type="EMBL" id="CAD8074646.1"/>
    </source>
</evidence>
<organism evidence="1 2">
    <name type="scientific">Paramecium sonneborni</name>
    <dbReference type="NCBI Taxonomy" id="65129"/>
    <lineage>
        <taxon>Eukaryota</taxon>
        <taxon>Sar</taxon>
        <taxon>Alveolata</taxon>
        <taxon>Ciliophora</taxon>
        <taxon>Intramacronucleata</taxon>
        <taxon>Oligohymenophorea</taxon>
        <taxon>Peniculida</taxon>
        <taxon>Parameciidae</taxon>
        <taxon>Paramecium</taxon>
    </lineage>
</organism>
<comment type="caution">
    <text evidence="1">The sequence shown here is derived from an EMBL/GenBank/DDBJ whole genome shotgun (WGS) entry which is preliminary data.</text>
</comment>
<proteinExistence type="predicted"/>
<dbReference type="AlphaFoldDB" id="A0A8S1MDE7"/>
<accession>A0A8S1MDE7</accession>
<evidence type="ECO:0008006" key="3">
    <source>
        <dbReference type="Google" id="ProtNLM"/>
    </source>
</evidence>
<name>A0A8S1MDE7_9CILI</name>
<sequence>MGIAYLQGVQWQIETNLQKCKMISQIELLEKEHLLKLLLKYYRNIKLKIMYILYEIKEKSLFQQKKLIMKIYINYILYQQFITNLDSIIRSQVLFRFRIYQKGEELFDYICIKKLVKNTMNIFILPQIAAQLFIQLINAFMQLHRDLKPENLHFNESNNLQNC</sequence>
<dbReference type="EMBL" id="CAJJDN010000032">
    <property type="protein sequence ID" value="CAD8074646.1"/>
    <property type="molecule type" value="Genomic_DNA"/>
</dbReference>